<keyword evidence="3" id="KW-0813">Transport</keyword>
<comment type="similarity">
    <text evidence="2">Belongs to the TPS (TC 1.B.20) family.</text>
</comment>
<evidence type="ECO:0000256" key="7">
    <source>
        <dbReference type="ARBA" id="ARBA00023136"/>
    </source>
</evidence>
<dbReference type="OrthoDB" id="572300at2"/>
<keyword evidence="5" id="KW-0812">Transmembrane</keyword>
<evidence type="ECO:0000256" key="3">
    <source>
        <dbReference type="ARBA" id="ARBA00022448"/>
    </source>
</evidence>
<evidence type="ECO:0000256" key="5">
    <source>
        <dbReference type="ARBA" id="ARBA00022692"/>
    </source>
</evidence>
<dbReference type="Pfam" id="PF08479">
    <property type="entry name" value="POTRA_2"/>
    <property type="match status" value="1"/>
</dbReference>
<evidence type="ECO:0000256" key="9">
    <source>
        <dbReference type="SAM" id="SignalP"/>
    </source>
</evidence>
<dbReference type="STRING" id="1122209.SAMN02745752_02374"/>
<dbReference type="SUPFAM" id="SSF54427">
    <property type="entry name" value="NTF2-like"/>
    <property type="match status" value="1"/>
</dbReference>
<keyword evidence="8" id="KW-0998">Cell outer membrane</keyword>
<name>A0A1K1YU43_9GAMM</name>
<dbReference type="GO" id="GO:0009279">
    <property type="term" value="C:cell outer membrane"/>
    <property type="evidence" value="ECO:0007669"/>
    <property type="project" value="UniProtKB-SubCell"/>
</dbReference>
<evidence type="ECO:0000256" key="2">
    <source>
        <dbReference type="ARBA" id="ARBA00009055"/>
    </source>
</evidence>
<dbReference type="InterPro" id="IPR013686">
    <property type="entry name" value="Polypept-transport_assoc_ShlB"/>
</dbReference>
<dbReference type="Pfam" id="PF24125">
    <property type="entry name" value="Cds6_C"/>
    <property type="match status" value="1"/>
</dbReference>
<dbReference type="Pfam" id="PF03865">
    <property type="entry name" value="ShlB"/>
    <property type="match status" value="1"/>
</dbReference>
<keyword evidence="6" id="KW-0653">Protein transport</keyword>
<evidence type="ECO:0000259" key="10">
    <source>
        <dbReference type="PROSITE" id="PS51779"/>
    </source>
</evidence>
<evidence type="ECO:0000256" key="6">
    <source>
        <dbReference type="ARBA" id="ARBA00022927"/>
    </source>
</evidence>
<reference evidence="11 12" key="1">
    <citation type="submission" date="2016-11" db="EMBL/GenBank/DDBJ databases">
        <authorList>
            <person name="Jaros S."/>
            <person name="Januszkiewicz K."/>
            <person name="Wedrychowicz H."/>
        </authorList>
    </citation>
    <scope>NUCLEOTIDE SEQUENCE [LARGE SCALE GENOMIC DNA]</scope>
    <source>
        <strain evidence="11 12">DSM 21637</strain>
    </source>
</reference>
<keyword evidence="4" id="KW-1134">Transmembrane beta strand</keyword>
<dbReference type="Gene3D" id="2.40.160.50">
    <property type="entry name" value="membrane protein fhac: a member of the omp85/tpsb transporter family"/>
    <property type="match status" value="1"/>
</dbReference>
<dbReference type="Gene3D" id="3.10.20.310">
    <property type="entry name" value="membrane protein fhac"/>
    <property type="match status" value="1"/>
</dbReference>
<dbReference type="GO" id="GO:0046819">
    <property type="term" value="P:protein secretion by the type V secretion system"/>
    <property type="evidence" value="ECO:0007669"/>
    <property type="project" value="TreeGrafter"/>
</dbReference>
<dbReference type="Proteomes" id="UP000182350">
    <property type="component" value="Unassembled WGS sequence"/>
</dbReference>
<dbReference type="PANTHER" id="PTHR34597">
    <property type="entry name" value="SLR1661 PROTEIN"/>
    <property type="match status" value="1"/>
</dbReference>
<dbReference type="InterPro" id="IPR032710">
    <property type="entry name" value="NTF2-like_dom_sf"/>
</dbReference>
<dbReference type="EMBL" id="FPJW01000009">
    <property type="protein sequence ID" value="SFX65335.1"/>
    <property type="molecule type" value="Genomic_DNA"/>
</dbReference>
<dbReference type="PANTHER" id="PTHR34597:SF1">
    <property type="entry name" value="HEME_HEMOPEXIN TRANSPORTER PROTEIN HUXB"/>
    <property type="match status" value="1"/>
</dbReference>
<feature type="signal peptide" evidence="9">
    <location>
        <begin position="1"/>
        <end position="28"/>
    </location>
</feature>
<keyword evidence="7" id="KW-0472">Membrane</keyword>
<evidence type="ECO:0000313" key="12">
    <source>
        <dbReference type="Proteomes" id="UP000182350"/>
    </source>
</evidence>
<protein>
    <submittedName>
        <fullName evidence="11">Hemolysin activation/secretion protein</fullName>
    </submittedName>
</protein>
<comment type="subcellular location">
    <subcellularLocation>
        <location evidence="1">Cell outer membrane</location>
    </subcellularLocation>
</comment>
<keyword evidence="9" id="KW-0732">Signal</keyword>
<dbReference type="GO" id="GO:0008320">
    <property type="term" value="F:protein transmembrane transporter activity"/>
    <property type="evidence" value="ECO:0007669"/>
    <property type="project" value="TreeGrafter"/>
</dbReference>
<dbReference type="GO" id="GO:0098046">
    <property type="term" value="C:type V protein secretion system complex"/>
    <property type="evidence" value="ECO:0007669"/>
    <property type="project" value="TreeGrafter"/>
</dbReference>
<evidence type="ECO:0000313" key="11">
    <source>
        <dbReference type="EMBL" id="SFX65335.1"/>
    </source>
</evidence>
<dbReference type="PROSITE" id="PS51779">
    <property type="entry name" value="POTRA"/>
    <property type="match status" value="1"/>
</dbReference>
<sequence>MNKLNACIKPLVVSFFPLTLLAAGIAQAQTTPDTGRVLQQLPAPVVTPLPEHDTGLAIEAAPLTEFPPGGDQLLLGGVAFSGNTRFSDEELLVLLANALGQSLDLAGLQSLANRISEHYRRQGYPFARAYLPPQEVADGGVLQIHVLEGRYGQVKVEGDPEQVEGLTPYLAPLQPGELIDAAQMERSILLMSDLPGSRVAPIMRPGQQRGEGDLVVRALDEPRYHLELGLDNHGNRYTGNWRTHAEIRTNRLLVMGDELALRGMYTEEGLWLGRLSWSRPLGVSGLRGQVSAVRTDYELGRELASSGIRGQADVFGVTLTYPLHRSQQSNLLLSGGYQYKALDTYIPSLGNDEKSSHALPLTLQFDRRDAWGGGGLFYGSLSWTPGYLMLDAADVDSLNTAGLFHKVNLELARLQRIDERYSLFGRLASQWTSANLDSSEGFSLGGANAVRAYPSGEAAGDLGWFVQSELRYSLTEQWTPYLFVDAGGVRVNASPTASSGDPSRHLSGAGPGVRFSQGRWSFDTSLAWRISGGEAEAEGKDRNPHFWFSTTYQFAAPVTPWQERMTERPLLPEVVSAPAVDAIEVADADRPEMDQQAVLLAGVLFSLDAWANAWRDRDPAGYLILYAETFRSADGLDPARWERQRYVRLSQPDFIELELKNLEVVFEGDQRAIATFDQGYESNRYSSRVRKELVLEHNPYAGWLIVSERILARY</sequence>
<dbReference type="InterPro" id="IPR051544">
    <property type="entry name" value="TPS_OM_transporter"/>
</dbReference>
<dbReference type="AlphaFoldDB" id="A0A1K1YU43"/>
<gene>
    <name evidence="11" type="ORF">SAMN02745752_02374</name>
</gene>
<accession>A0A1K1YU43</accession>
<feature type="chain" id="PRO_5012001238" evidence="9">
    <location>
        <begin position="29"/>
        <end position="714"/>
    </location>
</feature>
<organism evidence="11 12">
    <name type="scientific">Marinospirillum alkaliphilum DSM 21637</name>
    <dbReference type="NCBI Taxonomy" id="1122209"/>
    <lineage>
        <taxon>Bacteria</taxon>
        <taxon>Pseudomonadati</taxon>
        <taxon>Pseudomonadota</taxon>
        <taxon>Gammaproteobacteria</taxon>
        <taxon>Oceanospirillales</taxon>
        <taxon>Oceanospirillaceae</taxon>
        <taxon>Marinospirillum</taxon>
    </lineage>
</organism>
<dbReference type="InterPro" id="IPR056203">
    <property type="entry name" value="Cds6_C"/>
</dbReference>
<evidence type="ECO:0000256" key="8">
    <source>
        <dbReference type="ARBA" id="ARBA00023237"/>
    </source>
</evidence>
<evidence type="ECO:0000256" key="4">
    <source>
        <dbReference type="ARBA" id="ARBA00022452"/>
    </source>
</evidence>
<keyword evidence="12" id="KW-1185">Reference proteome</keyword>
<dbReference type="InterPro" id="IPR005565">
    <property type="entry name" value="Hemolysn_activator_HlyB_C"/>
</dbReference>
<feature type="domain" description="POTRA" evidence="10">
    <location>
        <begin position="73"/>
        <end position="149"/>
    </location>
</feature>
<proteinExistence type="inferred from homology"/>
<dbReference type="InterPro" id="IPR034746">
    <property type="entry name" value="POTRA"/>
</dbReference>
<evidence type="ECO:0000256" key="1">
    <source>
        <dbReference type="ARBA" id="ARBA00004442"/>
    </source>
</evidence>